<accession>F4QM05</accession>
<evidence type="ECO:0000313" key="3">
    <source>
        <dbReference type="Proteomes" id="UP000006512"/>
    </source>
</evidence>
<dbReference type="AlphaFoldDB" id="F4QM05"/>
<dbReference type="InterPro" id="IPR007345">
    <property type="entry name" value="Polysacch_pyruvyl_Trfase"/>
</dbReference>
<protein>
    <recommendedName>
        <fullName evidence="1">Polysaccharide pyruvyl transferase domain-containing protein</fullName>
    </recommendedName>
</protein>
<name>F4QM05_9CAUL</name>
<reference evidence="3" key="1">
    <citation type="submission" date="2011-03" db="EMBL/GenBank/DDBJ databases">
        <title>Draft genome sequence of Brevundimonas diminuta.</title>
        <authorList>
            <person name="Brown P.J.B."/>
            <person name="Buechlein A."/>
            <person name="Hemmerich C."/>
            <person name="Brun Y.V."/>
        </authorList>
    </citation>
    <scope>NUCLEOTIDE SEQUENCE [LARGE SCALE GENOMIC DNA]</scope>
    <source>
        <strain evidence="3">C19</strain>
    </source>
</reference>
<dbReference type="OrthoDB" id="9767435at2"/>
<dbReference type="Pfam" id="PF04230">
    <property type="entry name" value="PS_pyruv_trans"/>
    <property type="match status" value="1"/>
</dbReference>
<dbReference type="STRING" id="715226.ABI_20170"/>
<sequence length="384" mass="42972">MKKKIALLWESKDLGLYSNKKFDKLYAGIGHNNGNLAFVYAIANQLDARIVYEPWHAKAEKLNTYDAVVIPSANQFGKHTDLGGLAESFAKIEVPIVSIGLGAQADSMEHDVTPTEGTVNWVKAIDSRRFGSTSNIYTRGPFTSRQLARFGFEDTVVGGCPTHFISANAKLGKAIESGWKKIKIPRSLSVCAGHQSWGKVRLVEQQLISLMMDSAAIGQYVVQSMSDMIKISRALFDEVDPVVLDRIRVHTVPHYTMDEFKAWCRTYARSFYDVPAWMDSLTRYDLTIGPRYHGTQLAIQAEKMGCVVAIDSRTEEMCRQTGVPVLTLADLEKEPITRTSLKKLIQFDGETYDTFRAERAQNYVTFLENNGLTPKPFLKKIAGL</sequence>
<evidence type="ECO:0000313" key="2">
    <source>
        <dbReference type="EMBL" id="EGF93577.1"/>
    </source>
</evidence>
<evidence type="ECO:0000259" key="1">
    <source>
        <dbReference type="Pfam" id="PF04230"/>
    </source>
</evidence>
<dbReference type="CDD" id="cd03128">
    <property type="entry name" value="GAT_1"/>
    <property type="match status" value="1"/>
</dbReference>
<keyword evidence="3" id="KW-1185">Reference proteome</keyword>
<organism evidence="2 3">
    <name type="scientific">Asticcacaulis biprosthecium C19</name>
    <dbReference type="NCBI Taxonomy" id="715226"/>
    <lineage>
        <taxon>Bacteria</taxon>
        <taxon>Pseudomonadati</taxon>
        <taxon>Pseudomonadota</taxon>
        <taxon>Alphaproteobacteria</taxon>
        <taxon>Caulobacterales</taxon>
        <taxon>Caulobacteraceae</taxon>
        <taxon>Asticcacaulis</taxon>
    </lineage>
</organism>
<dbReference type="HOGENOM" id="CLU_037729_2_0_5"/>
<dbReference type="Proteomes" id="UP000006512">
    <property type="component" value="Unassembled WGS sequence"/>
</dbReference>
<feature type="domain" description="Polysaccharide pyruvyl transferase" evidence="1">
    <location>
        <begin position="52"/>
        <end position="310"/>
    </location>
</feature>
<proteinExistence type="predicted"/>
<dbReference type="RefSeq" id="WP_006272776.1">
    <property type="nucleotide sequence ID" value="NZ_GL883077.1"/>
</dbReference>
<gene>
    <name evidence="2" type="ORF">ABI_20170</name>
</gene>
<dbReference type="eggNOG" id="COG2327">
    <property type="taxonomic scope" value="Bacteria"/>
</dbReference>
<dbReference type="EMBL" id="GL883077">
    <property type="protein sequence ID" value="EGF93577.1"/>
    <property type="molecule type" value="Genomic_DNA"/>
</dbReference>